<dbReference type="EMBL" id="AONQ01000005">
    <property type="protein sequence ID" value="EME71434.1"/>
    <property type="molecule type" value="Genomic_DNA"/>
</dbReference>
<dbReference type="PATRIC" id="fig|1244869.3.peg.691"/>
<dbReference type="AlphaFoldDB" id="M3AFU0"/>
<dbReference type="OrthoDB" id="4720638at2"/>
<dbReference type="InterPro" id="IPR036430">
    <property type="entry name" value="RNase_T2-like_sf"/>
</dbReference>
<dbReference type="SUPFAM" id="SSF55895">
    <property type="entry name" value="Ribonuclease Rh-like"/>
    <property type="match status" value="1"/>
</dbReference>
<dbReference type="InterPro" id="IPR001568">
    <property type="entry name" value="RNase_T2-like"/>
</dbReference>
<dbReference type="RefSeq" id="WP_008614327.1">
    <property type="nucleotide sequence ID" value="NZ_AONQ01000005.1"/>
</dbReference>
<dbReference type="InterPro" id="IPR039378">
    <property type="entry name" value="RNase_T2_prok"/>
</dbReference>
<evidence type="ECO:0000313" key="4">
    <source>
        <dbReference type="EMBL" id="EME71434.1"/>
    </source>
</evidence>
<evidence type="ECO:0000313" key="5">
    <source>
        <dbReference type="Proteomes" id="UP000011744"/>
    </source>
</evidence>
<dbReference type="PROSITE" id="PS00531">
    <property type="entry name" value="RNASE_T2_2"/>
    <property type="match status" value="1"/>
</dbReference>
<dbReference type="PANTHER" id="PTHR11240">
    <property type="entry name" value="RIBONUCLEASE T2"/>
    <property type="match status" value="1"/>
</dbReference>
<organism evidence="4 5">
    <name type="scientific">Paramagnetospirillum caucaseum</name>
    <dbReference type="NCBI Taxonomy" id="1244869"/>
    <lineage>
        <taxon>Bacteria</taxon>
        <taxon>Pseudomonadati</taxon>
        <taxon>Pseudomonadota</taxon>
        <taxon>Alphaproteobacteria</taxon>
        <taxon>Rhodospirillales</taxon>
        <taxon>Magnetospirillaceae</taxon>
        <taxon>Paramagnetospirillum</taxon>
    </lineage>
</organism>
<gene>
    <name evidence="4" type="ORF">H261_03458</name>
</gene>
<dbReference type="GO" id="GO:0003723">
    <property type="term" value="F:RNA binding"/>
    <property type="evidence" value="ECO:0007669"/>
    <property type="project" value="InterPro"/>
</dbReference>
<comment type="similarity">
    <text evidence="1 2">Belongs to the RNase T2 family.</text>
</comment>
<keyword evidence="3" id="KW-0732">Signal</keyword>
<evidence type="ECO:0000256" key="1">
    <source>
        <dbReference type="ARBA" id="ARBA00007469"/>
    </source>
</evidence>
<dbReference type="GO" id="GO:0006401">
    <property type="term" value="P:RNA catabolic process"/>
    <property type="evidence" value="ECO:0007669"/>
    <property type="project" value="UniProtKB-ARBA"/>
</dbReference>
<dbReference type="eggNOG" id="COG3719">
    <property type="taxonomic scope" value="Bacteria"/>
</dbReference>
<dbReference type="InterPro" id="IPR033130">
    <property type="entry name" value="RNase_T2_His_AS_2"/>
</dbReference>
<accession>M3AFU0</accession>
<comment type="caution">
    <text evidence="4">The sequence shown here is derived from an EMBL/GenBank/DDBJ whole genome shotgun (WGS) entry which is preliminary data.</text>
</comment>
<feature type="chain" id="PRO_5004031231" evidence="3">
    <location>
        <begin position="19"/>
        <end position="209"/>
    </location>
</feature>
<dbReference type="PANTHER" id="PTHR11240:SF22">
    <property type="entry name" value="RIBONUCLEASE T2"/>
    <property type="match status" value="1"/>
</dbReference>
<dbReference type="InterPro" id="IPR018188">
    <property type="entry name" value="RNase_T2_His_AS_1"/>
</dbReference>
<dbReference type="Gene3D" id="3.90.730.10">
    <property type="entry name" value="Ribonuclease T2-like"/>
    <property type="match status" value="1"/>
</dbReference>
<name>M3AFU0_9PROT</name>
<keyword evidence="5" id="KW-1185">Reference proteome</keyword>
<dbReference type="Proteomes" id="UP000011744">
    <property type="component" value="Unassembled WGS sequence"/>
</dbReference>
<dbReference type="Pfam" id="PF00445">
    <property type="entry name" value="Ribonuclease_T2"/>
    <property type="match status" value="1"/>
</dbReference>
<evidence type="ECO:0000256" key="3">
    <source>
        <dbReference type="SAM" id="SignalP"/>
    </source>
</evidence>
<feature type="signal peptide" evidence="3">
    <location>
        <begin position="1"/>
        <end position="18"/>
    </location>
</feature>
<dbReference type="PROSITE" id="PS00530">
    <property type="entry name" value="RNASE_T2_1"/>
    <property type="match status" value="1"/>
</dbReference>
<dbReference type="STRING" id="1244869.H261_03458"/>
<dbReference type="CDD" id="cd01062">
    <property type="entry name" value="RNase_T2_prok"/>
    <property type="match status" value="1"/>
</dbReference>
<proteinExistence type="inferred from homology"/>
<evidence type="ECO:0000256" key="2">
    <source>
        <dbReference type="RuleBase" id="RU004328"/>
    </source>
</evidence>
<dbReference type="GO" id="GO:0033897">
    <property type="term" value="F:ribonuclease T2 activity"/>
    <property type="evidence" value="ECO:0007669"/>
    <property type="project" value="InterPro"/>
</dbReference>
<reference evidence="4 5" key="1">
    <citation type="journal article" date="2014" name="Genome Announc.">
        <title>Draft Genome Sequence of Magnetospirillum sp. Strain SO-1, a Freshwater Magnetotactic Bacterium Isolated from the Ol'khovka River, Russia.</title>
        <authorList>
            <person name="Grouzdev D.S."/>
            <person name="Dziuba M.V."/>
            <person name="Sukhacheva M.S."/>
            <person name="Mardanov A.V."/>
            <person name="Beletskiy A.V."/>
            <person name="Kuznetsov B.B."/>
            <person name="Skryabin K.G."/>
        </authorList>
    </citation>
    <scope>NUCLEOTIDE SEQUENCE [LARGE SCALE GENOMIC DNA]</scope>
    <source>
        <strain evidence="4 5">SO-1</strain>
    </source>
</reference>
<sequence>MKFLLIIAGLLLPAAAMAEQCGPARGTAGRYDYYLFSLSWAPSYCDTPAGSRDPRQCGPGASYGFVVHGLWPQYAEGRWPQCCQAVPAVKPSPTVDEVSRVMVSPRLRQHEWDKHGSCVTDRQDEYFGKINRAAAALGLAPALPAGGVERIRVSDLKRNWPVPPRSITVHCKGRRLDEVRICLDRELAPMPCPEAQVKSDNCPGTVDLH</sequence>
<protein>
    <submittedName>
        <fullName evidence="4">Ribonuclease I</fullName>
    </submittedName>
</protein>